<dbReference type="AlphaFoldDB" id="D0LSR6"/>
<sequence length="321" mass="33895">MFASRPLMSSLIAFTSLATLGAGCSSDDSESPALEVHDPATAEKVAVDRFSADAATLMVRTDENGLPGPNEAIDFDQGPFITRGLGPNGERVRYYNFDIQPTGGAPIYAFFYESSGEAVAGQLNVVDVIPGVDGYSDFWQVNKVFVPDDYKANSAVSLDDILDAGFAMETTDLLVNCPVVPEGSTAMMRGGGESAGLHQGWYQGSIVHYFTFEEAPLKTAAGGLVPLSPIYVTFNENPSDSATSGPASGFVTEEDGEQTHNVLGALPGDSGYSPLWSVNVYDNADFDAVTDLSSVEGSDPVNVLAMDQGTVNCPVVEIIEE</sequence>
<keyword evidence="1" id="KW-0732">Signal</keyword>
<dbReference type="PROSITE" id="PS51257">
    <property type="entry name" value="PROKAR_LIPOPROTEIN"/>
    <property type="match status" value="1"/>
</dbReference>
<protein>
    <recommendedName>
        <fullName evidence="4">Lipoprotein</fullName>
    </recommendedName>
</protein>
<dbReference type="KEGG" id="hoh:Hoch_4798"/>
<feature type="signal peptide" evidence="1">
    <location>
        <begin position="1"/>
        <end position="18"/>
    </location>
</feature>
<dbReference type="EMBL" id="CP001804">
    <property type="protein sequence ID" value="ACY17288.1"/>
    <property type="molecule type" value="Genomic_DNA"/>
</dbReference>
<reference evidence="2 3" key="1">
    <citation type="journal article" date="2010" name="Stand. Genomic Sci.">
        <title>Complete genome sequence of Haliangium ochraceum type strain (SMP-2).</title>
        <authorList>
            <consortium name="US DOE Joint Genome Institute (JGI-PGF)"/>
            <person name="Ivanova N."/>
            <person name="Daum C."/>
            <person name="Lang E."/>
            <person name="Abt B."/>
            <person name="Kopitz M."/>
            <person name="Saunders E."/>
            <person name="Lapidus A."/>
            <person name="Lucas S."/>
            <person name="Glavina Del Rio T."/>
            <person name="Nolan M."/>
            <person name="Tice H."/>
            <person name="Copeland A."/>
            <person name="Cheng J.F."/>
            <person name="Chen F."/>
            <person name="Bruce D."/>
            <person name="Goodwin L."/>
            <person name="Pitluck S."/>
            <person name="Mavromatis K."/>
            <person name="Pati A."/>
            <person name="Mikhailova N."/>
            <person name="Chen A."/>
            <person name="Palaniappan K."/>
            <person name="Land M."/>
            <person name="Hauser L."/>
            <person name="Chang Y.J."/>
            <person name="Jeffries C.D."/>
            <person name="Detter J.C."/>
            <person name="Brettin T."/>
            <person name="Rohde M."/>
            <person name="Goker M."/>
            <person name="Bristow J."/>
            <person name="Markowitz V."/>
            <person name="Eisen J.A."/>
            <person name="Hugenholtz P."/>
            <person name="Kyrpides N.C."/>
            <person name="Klenk H.P."/>
        </authorList>
    </citation>
    <scope>NUCLEOTIDE SEQUENCE [LARGE SCALE GENOMIC DNA]</scope>
    <source>
        <strain evidence="3">DSM 14365 / CIP 107738 / JCM 11303 / AJ 13395 / SMP-2</strain>
    </source>
</reference>
<evidence type="ECO:0000256" key="1">
    <source>
        <dbReference type="SAM" id="SignalP"/>
    </source>
</evidence>
<dbReference type="Proteomes" id="UP000001880">
    <property type="component" value="Chromosome"/>
</dbReference>
<proteinExistence type="predicted"/>
<keyword evidence="3" id="KW-1185">Reference proteome</keyword>
<gene>
    <name evidence="2" type="ordered locus">Hoch_4798</name>
</gene>
<name>D0LSR6_HALO1</name>
<evidence type="ECO:0000313" key="3">
    <source>
        <dbReference type="Proteomes" id="UP000001880"/>
    </source>
</evidence>
<dbReference type="RefSeq" id="WP_012829886.1">
    <property type="nucleotide sequence ID" value="NC_013440.1"/>
</dbReference>
<evidence type="ECO:0008006" key="4">
    <source>
        <dbReference type="Google" id="ProtNLM"/>
    </source>
</evidence>
<dbReference type="eggNOG" id="ENOG502ZCC0">
    <property type="taxonomic scope" value="Bacteria"/>
</dbReference>
<accession>D0LSR6</accession>
<evidence type="ECO:0000313" key="2">
    <source>
        <dbReference type="EMBL" id="ACY17288.1"/>
    </source>
</evidence>
<dbReference type="OrthoDB" id="1311978at2"/>
<dbReference type="HOGENOM" id="CLU_905372_0_0_7"/>
<organism evidence="2 3">
    <name type="scientific">Haliangium ochraceum (strain DSM 14365 / JCM 11303 / SMP-2)</name>
    <dbReference type="NCBI Taxonomy" id="502025"/>
    <lineage>
        <taxon>Bacteria</taxon>
        <taxon>Pseudomonadati</taxon>
        <taxon>Myxococcota</taxon>
        <taxon>Polyangia</taxon>
        <taxon>Haliangiales</taxon>
        <taxon>Kofleriaceae</taxon>
        <taxon>Haliangium</taxon>
    </lineage>
</organism>
<feature type="chain" id="PRO_5003010422" description="Lipoprotein" evidence="1">
    <location>
        <begin position="19"/>
        <end position="321"/>
    </location>
</feature>